<organism evidence="3 4">
    <name type="scientific">Didymodactylos carnosus</name>
    <dbReference type="NCBI Taxonomy" id="1234261"/>
    <lineage>
        <taxon>Eukaryota</taxon>
        <taxon>Metazoa</taxon>
        <taxon>Spiralia</taxon>
        <taxon>Gnathifera</taxon>
        <taxon>Rotifera</taxon>
        <taxon>Eurotatoria</taxon>
        <taxon>Bdelloidea</taxon>
        <taxon>Philodinida</taxon>
        <taxon>Philodinidae</taxon>
        <taxon>Didymodactylos</taxon>
    </lineage>
</organism>
<dbReference type="Proteomes" id="UP000682733">
    <property type="component" value="Unassembled WGS sequence"/>
</dbReference>
<gene>
    <name evidence="2" type="ORF">OVA965_LOCUS40084</name>
    <name evidence="3" type="ORF">TMI583_LOCUS41476</name>
</gene>
<evidence type="ECO:0000313" key="4">
    <source>
        <dbReference type="Proteomes" id="UP000682733"/>
    </source>
</evidence>
<reference evidence="3" key="1">
    <citation type="submission" date="2021-02" db="EMBL/GenBank/DDBJ databases">
        <authorList>
            <person name="Nowell W R."/>
        </authorList>
    </citation>
    <scope>NUCLEOTIDE SEQUENCE</scope>
</reference>
<feature type="non-terminal residue" evidence="3">
    <location>
        <position position="66"/>
    </location>
</feature>
<evidence type="ECO:0000256" key="1">
    <source>
        <dbReference type="SAM" id="MobiDB-lite"/>
    </source>
</evidence>
<dbReference type="Proteomes" id="UP000677228">
    <property type="component" value="Unassembled WGS sequence"/>
</dbReference>
<dbReference type="EMBL" id="CAJNOK010042793">
    <property type="protein sequence ID" value="CAF1566010.1"/>
    <property type="molecule type" value="Genomic_DNA"/>
</dbReference>
<name>A0A8S2UVZ1_9BILA</name>
<feature type="non-terminal residue" evidence="3">
    <location>
        <position position="1"/>
    </location>
</feature>
<protein>
    <submittedName>
        <fullName evidence="3">Uncharacterized protein</fullName>
    </submittedName>
</protein>
<comment type="caution">
    <text evidence="3">The sequence shown here is derived from an EMBL/GenBank/DDBJ whole genome shotgun (WGS) entry which is preliminary data.</text>
</comment>
<feature type="region of interest" description="Disordered" evidence="1">
    <location>
        <begin position="28"/>
        <end position="55"/>
    </location>
</feature>
<sequence length="66" mass="7448">CTQRRQLAELFSTAVDASKTGEVIRIPPHLKPPQPQTQLLTQTPPSTTTNELDANEKTKEFVWVKM</sequence>
<proteinExistence type="predicted"/>
<dbReference type="EMBL" id="CAJOBA010065497">
    <property type="protein sequence ID" value="CAF4359004.1"/>
    <property type="molecule type" value="Genomic_DNA"/>
</dbReference>
<accession>A0A8S2UVZ1</accession>
<evidence type="ECO:0000313" key="2">
    <source>
        <dbReference type="EMBL" id="CAF1566010.1"/>
    </source>
</evidence>
<evidence type="ECO:0000313" key="3">
    <source>
        <dbReference type="EMBL" id="CAF4359004.1"/>
    </source>
</evidence>
<dbReference type="AlphaFoldDB" id="A0A8S2UVZ1"/>
<feature type="compositionally biased region" description="Low complexity" evidence="1">
    <location>
        <begin position="36"/>
        <end position="49"/>
    </location>
</feature>